<feature type="compositionally biased region" description="Acidic residues" evidence="1">
    <location>
        <begin position="217"/>
        <end position="239"/>
    </location>
</feature>
<sequence length="258" mass="30119">MPDEKFDSHFNDPLADIVFRSRTGTHFRISSWYLARHSTFFADLRKIAQRTETEAIGLALPDKSMRDLLHCFHSPTRTSAFKSLEIPNMEDQFELLAFFDKYDFSHGHTSLCRSMIHCKPADAWEYFRLASCKNNEKFAKRLLGKHLTDIRNSFSLDLLETIPYEWRLPLLYVLAQDMIRWRTLKSTPIEEFLPQLAIAKAMVKRDEKGYPIRVPGEEDEEQRDEEENGEEEIGEEEEEGEKRDEGREHGEGAVGEQT</sequence>
<feature type="compositionally biased region" description="Basic and acidic residues" evidence="1">
    <location>
        <begin position="240"/>
        <end position="251"/>
    </location>
</feature>
<dbReference type="AlphaFoldDB" id="A0AAD9L853"/>
<proteinExistence type="predicted"/>
<protein>
    <recommendedName>
        <fullName evidence="4">BTB domain-containing protein</fullName>
    </recommendedName>
</protein>
<evidence type="ECO:0008006" key="4">
    <source>
        <dbReference type="Google" id="ProtNLM"/>
    </source>
</evidence>
<accession>A0AAD9L853</accession>
<evidence type="ECO:0000313" key="3">
    <source>
        <dbReference type="Proteomes" id="UP001182556"/>
    </source>
</evidence>
<evidence type="ECO:0000256" key="1">
    <source>
        <dbReference type="SAM" id="MobiDB-lite"/>
    </source>
</evidence>
<comment type="caution">
    <text evidence="2">The sequence shown here is derived from an EMBL/GenBank/DDBJ whole genome shotgun (WGS) entry which is preliminary data.</text>
</comment>
<reference evidence="2" key="1">
    <citation type="submission" date="2023-02" db="EMBL/GenBank/DDBJ databases">
        <title>Identification and recombinant expression of a fungal hydrolase from Papiliotrema laurentii that hydrolyzes apple cutin and clears colloidal polyester polyurethane.</title>
        <authorList>
            <consortium name="DOE Joint Genome Institute"/>
            <person name="Roman V.A."/>
            <person name="Bojanowski C."/>
            <person name="Crable B.R."/>
            <person name="Wagner D.N."/>
            <person name="Hung C.S."/>
            <person name="Nadeau L.J."/>
            <person name="Schratz L."/>
            <person name="Haridas S."/>
            <person name="Pangilinan J."/>
            <person name="Lipzen A."/>
            <person name="Na H."/>
            <person name="Yan M."/>
            <person name="Ng V."/>
            <person name="Grigoriev I.V."/>
            <person name="Spatafora J.W."/>
            <person name="Barlow D."/>
            <person name="Biffinger J."/>
            <person name="Kelley-Loughnane N."/>
            <person name="Varaljay V.A."/>
            <person name="Crookes-Goodson W.J."/>
        </authorList>
    </citation>
    <scope>NUCLEOTIDE SEQUENCE</scope>
    <source>
        <strain evidence="2">5307AH</strain>
    </source>
</reference>
<name>A0AAD9L853_PAPLA</name>
<evidence type="ECO:0000313" key="2">
    <source>
        <dbReference type="EMBL" id="KAK1926167.1"/>
    </source>
</evidence>
<organism evidence="2 3">
    <name type="scientific">Papiliotrema laurentii</name>
    <name type="common">Cryptococcus laurentii</name>
    <dbReference type="NCBI Taxonomy" id="5418"/>
    <lineage>
        <taxon>Eukaryota</taxon>
        <taxon>Fungi</taxon>
        <taxon>Dikarya</taxon>
        <taxon>Basidiomycota</taxon>
        <taxon>Agaricomycotina</taxon>
        <taxon>Tremellomycetes</taxon>
        <taxon>Tremellales</taxon>
        <taxon>Rhynchogastremaceae</taxon>
        <taxon>Papiliotrema</taxon>
    </lineage>
</organism>
<dbReference type="EMBL" id="JAODAN010000002">
    <property type="protein sequence ID" value="KAK1926167.1"/>
    <property type="molecule type" value="Genomic_DNA"/>
</dbReference>
<gene>
    <name evidence="2" type="ORF">DB88DRAFT_480894</name>
</gene>
<keyword evidence="3" id="KW-1185">Reference proteome</keyword>
<feature type="region of interest" description="Disordered" evidence="1">
    <location>
        <begin position="209"/>
        <end position="258"/>
    </location>
</feature>
<dbReference type="Proteomes" id="UP001182556">
    <property type="component" value="Unassembled WGS sequence"/>
</dbReference>